<feature type="transmembrane region" description="Helical" evidence="7">
    <location>
        <begin position="191"/>
        <end position="208"/>
    </location>
</feature>
<feature type="transmembrane region" description="Helical" evidence="7">
    <location>
        <begin position="298"/>
        <end position="319"/>
    </location>
</feature>
<sequence length="451" mass="48908">MHSHISEESKSELGGGQGPRHVSHPEEVDFVTDPTLPGGPGPSHQSIVTEEALGRTHETPRSISPIKIIGAGWNICQSWTGVAATMAISITQGGTVAVIYGLLVIFVTMGCSAATLGELASVYPTAGGQYHWTSILAPKDMSRGLSYVCGSLNILGRIASTAGVVIIPAQQIMAIILFFDADFTPHPWHYFLIYQAANILLLLNNIFLLKETPWIHNAGFMNSLLSFFAIVITCLARSTNKQTSEFVWTTFINESGWSSDGVVLLTSLNNPNYMFGGFDGVLHLAEECSNAATAIPRALMSTIIIGFVSSFVFVIAMLYSLSDFDALLGTITGTAFNALVGTGLLLQQLTFAFLAALILYSKRNEEFLPSSRPFKLGKFGWIANVVTLAFAVLVLVFYNFPFVLPVTGGNMNYTSNVIGCMAIFMLLNWLFHAMKGYKGPRIVQSYTELSL</sequence>
<dbReference type="Pfam" id="PF13520">
    <property type="entry name" value="AA_permease_2"/>
    <property type="match status" value="1"/>
</dbReference>
<feature type="transmembrane region" description="Helical" evidence="7">
    <location>
        <begin position="413"/>
        <end position="431"/>
    </location>
</feature>
<dbReference type="InterPro" id="IPR002293">
    <property type="entry name" value="AA/rel_permease1"/>
</dbReference>
<accession>A0A0B8N1D4</accession>
<evidence type="ECO:0000256" key="1">
    <source>
        <dbReference type="ARBA" id="ARBA00004141"/>
    </source>
</evidence>
<protein>
    <submittedName>
        <fullName evidence="8">Amino acid transporters</fullName>
    </submittedName>
</protein>
<comment type="subcellular location">
    <subcellularLocation>
        <location evidence="1">Membrane</location>
        <topology evidence="1">Multi-pass membrane protein</topology>
    </subcellularLocation>
</comment>
<feature type="compositionally biased region" description="Basic and acidic residues" evidence="6">
    <location>
        <begin position="1"/>
        <end position="11"/>
    </location>
</feature>
<evidence type="ECO:0000313" key="9">
    <source>
        <dbReference type="Proteomes" id="UP000053095"/>
    </source>
</evidence>
<dbReference type="PANTHER" id="PTHR45649">
    <property type="entry name" value="AMINO-ACID PERMEASE BAT1"/>
    <property type="match status" value="1"/>
</dbReference>
<feature type="transmembrane region" description="Helical" evidence="7">
    <location>
        <begin position="381"/>
        <end position="401"/>
    </location>
</feature>
<dbReference type="PIRSF" id="PIRSF006060">
    <property type="entry name" value="AA_transporter"/>
    <property type="match status" value="1"/>
</dbReference>
<feature type="region of interest" description="Disordered" evidence="6">
    <location>
        <begin position="1"/>
        <end position="46"/>
    </location>
</feature>
<keyword evidence="2" id="KW-0813">Transport</keyword>
<dbReference type="GO" id="GO:0016020">
    <property type="term" value="C:membrane"/>
    <property type="evidence" value="ECO:0007669"/>
    <property type="project" value="UniProtKB-SubCell"/>
</dbReference>
<evidence type="ECO:0000256" key="5">
    <source>
        <dbReference type="ARBA" id="ARBA00023136"/>
    </source>
</evidence>
<keyword evidence="3 7" id="KW-0812">Transmembrane</keyword>
<dbReference type="PANTHER" id="PTHR45649:SF19">
    <property type="entry name" value="TRANSPORTER, PUTATIVE (EUROFUNG)-RELATED"/>
    <property type="match status" value="1"/>
</dbReference>
<proteinExistence type="predicted"/>
<evidence type="ECO:0000256" key="7">
    <source>
        <dbReference type="SAM" id="Phobius"/>
    </source>
</evidence>
<dbReference type="EMBL" id="DF933839">
    <property type="protein sequence ID" value="GAM41957.1"/>
    <property type="molecule type" value="Genomic_DNA"/>
</dbReference>
<gene>
    <name evidence="8" type="ORF">TCE0_043f15497</name>
</gene>
<dbReference type="AlphaFoldDB" id="A0A0B8N1D4"/>
<dbReference type="Proteomes" id="UP000053095">
    <property type="component" value="Unassembled WGS sequence"/>
</dbReference>
<organism evidence="8 9">
    <name type="scientific">Talaromyces pinophilus</name>
    <name type="common">Penicillium pinophilum</name>
    <dbReference type="NCBI Taxonomy" id="128442"/>
    <lineage>
        <taxon>Eukaryota</taxon>
        <taxon>Fungi</taxon>
        <taxon>Dikarya</taxon>
        <taxon>Ascomycota</taxon>
        <taxon>Pezizomycotina</taxon>
        <taxon>Eurotiomycetes</taxon>
        <taxon>Eurotiomycetidae</taxon>
        <taxon>Eurotiales</taxon>
        <taxon>Trichocomaceae</taxon>
        <taxon>Talaromyces</taxon>
        <taxon>Talaromyces sect. Talaromyces</taxon>
    </lineage>
</organism>
<feature type="transmembrane region" description="Helical" evidence="7">
    <location>
        <begin position="339"/>
        <end position="360"/>
    </location>
</feature>
<feature type="transmembrane region" description="Helical" evidence="7">
    <location>
        <begin position="214"/>
        <end position="236"/>
    </location>
</feature>
<evidence type="ECO:0000313" key="8">
    <source>
        <dbReference type="EMBL" id="GAM41957.1"/>
    </source>
</evidence>
<keyword evidence="5 7" id="KW-0472">Membrane</keyword>
<evidence type="ECO:0000256" key="3">
    <source>
        <dbReference type="ARBA" id="ARBA00022692"/>
    </source>
</evidence>
<reference evidence="9" key="1">
    <citation type="journal article" date="2015" name="Genome Announc.">
        <title>Draft genome sequence of Talaromyces cellulolyticus strain Y-94, a source of lignocellulosic biomass-degrading enzymes.</title>
        <authorList>
            <person name="Fujii T."/>
            <person name="Koike H."/>
            <person name="Sawayama S."/>
            <person name="Yano S."/>
            <person name="Inoue H."/>
        </authorList>
    </citation>
    <scope>NUCLEOTIDE SEQUENCE [LARGE SCALE GENOMIC DNA]</scope>
    <source>
        <strain evidence="9">Y-94</strain>
    </source>
</reference>
<dbReference type="GO" id="GO:0022857">
    <property type="term" value="F:transmembrane transporter activity"/>
    <property type="evidence" value="ECO:0007669"/>
    <property type="project" value="InterPro"/>
</dbReference>
<evidence type="ECO:0000256" key="2">
    <source>
        <dbReference type="ARBA" id="ARBA00022448"/>
    </source>
</evidence>
<name>A0A0B8N1D4_TALPI</name>
<evidence type="ECO:0000256" key="6">
    <source>
        <dbReference type="SAM" id="MobiDB-lite"/>
    </source>
</evidence>
<keyword evidence="4 7" id="KW-1133">Transmembrane helix</keyword>
<feature type="transmembrane region" description="Helical" evidence="7">
    <location>
        <begin position="96"/>
        <end position="116"/>
    </location>
</feature>
<dbReference type="Gene3D" id="1.20.1740.10">
    <property type="entry name" value="Amino acid/polyamine transporter I"/>
    <property type="match status" value="1"/>
</dbReference>
<feature type="transmembrane region" description="Helical" evidence="7">
    <location>
        <begin position="154"/>
        <end position="179"/>
    </location>
</feature>
<evidence type="ECO:0000256" key="4">
    <source>
        <dbReference type="ARBA" id="ARBA00022989"/>
    </source>
</evidence>
<keyword evidence="9" id="KW-1185">Reference proteome</keyword>